<evidence type="ECO:0000313" key="2">
    <source>
        <dbReference type="EMBL" id="SFT14474.1"/>
    </source>
</evidence>
<feature type="signal peptide" evidence="1">
    <location>
        <begin position="1"/>
        <end position="20"/>
    </location>
</feature>
<feature type="chain" id="PRO_5010333331" evidence="1">
    <location>
        <begin position="21"/>
        <end position="222"/>
    </location>
</feature>
<protein>
    <submittedName>
        <fullName evidence="2">GLPGLI family protein</fullName>
    </submittedName>
</protein>
<dbReference type="Proteomes" id="UP000183209">
    <property type="component" value="Unassembled WGS sequence"/>
</dbReference>
<gene>
    <name evidence="2" type="ORF">SAMN04487906_3207</name>
</gene>
<dbReference type="RefSeq" id="WP_038263210.1">
    <property type="nucleotide sequence ID" value="NZ_FPAG01000010.1"/>
</dbReference>
<organism evidence="2 3">
    <name type="scientific">Zhouia amylolytica</name>
    <dbReference type="NCBI Taxonomy" id="376730"/>
    <lineage>
        <taxon>Bacteria</taxon>
        <taxon>Pseudomonadati</taxon>
        <taxon>Bacteroidota</taxon>
        <taxon>Flavobacteriia</taxon>
        <taxon>Flavobacteriales</taxon>
        <taxon>Flavobacteriaceae</taxon>
        <taxon>Zhouia</taxon>
    </lineage>
</organism>
<dbReference type="AlphaFoldDB" id="A0A1I6VM15"/>
<proteinExistence type="predicted"/>
<evidence type="ECO:0000313" key="3">
    <source>
        <dbReference type="Proteomes" id="UP000183209"/>
    </source>
</evidence>
<dbReference type="EMBL" id="FPAG01000010">
    <property type="protein sequence ID" value="SFT14474.1"/>
    <property type="molecule type" value="Genomic_DNA"/>
</dbReference>
<evidence type="ECO:0000256" key="1">
    <source>
        <dbReference type="SAM" id="SignalP"/>
    </source>
</evidence>
<sequence length="222" mass="25114">MKKAILLFSVIIGLAYSSKAQNSGTIIYERTINLHKNLSEDQQMMKSMIPETTSSDFRFTFNKSKGVYEEIPSKKSTGIIISSEGDGGKTWFDFDRNVFRKYITVDGELYHNNGPIVALENIKPTGKSKKILGFPCEEFKTSEGQFSIWVTKHLPKYITPLAPMFYNGAVLAIEGDKVSYIAKSFSENIDPKKLIPDSSTEITKEQFLDLQEEKMDALKQKL</sequence>
<reference evidence="2 3" key="1">
    <citation type="submission" date="2016-10" db="EMBL/GenBank/DDBJ databases">
        <authorList>
            <person name="de Groot N.N."/>
        </authorList>
    </citation>
    <scope>NUCLEOTIDE SEQUENCE [LARGE SCALE GENOMIC DNA]</scope>
    <source>
        <strain evidence="2 3">CGMCC 1.6114</strain>
    </source>
</reference>
<accession>A0A1I6VM15</accession>
<dbReference type="OrthoDB" id="1524221at2"/>
<keyword evidence="1" id="KW-0732">Signal</keyword>
<name>A0A1I6VM15_9FLAO</name>